<evidence type="ECO:0000256" key="4">
    <source>
        <dbReference type="ARBA" id="ARBA00022982"/>
    </source>
</evidence>
<dbReference type="CDD" id="cd09629">
    <property type="entry name" value="DOMON_CIL1_like"/>
    <property type="match status" value="1"/>
</dbReference>
<feature type="domain" description="DOMON" evidence="7">
    <location>
        <begin position="58"/>
        <end position="172"/>
    </location>
</feature>
<evidence type="ECO:0000256" key="6">
    <source>
        <dbReference type="SAM" id="SignalP"/>
    </source>
</evidence>
<comment type="subcellular location">
    <subcellularLocation>
        <location evidence="1">Membrane</location>
    </subcellularLocation>
</comment>
<dbReference type="EMBL" id="JBJKBG010000008">
    <property type="protein sequence ID" value="KAL3725058.1"/>
    <property type="molecule type" value="Genomic_DNA"/>
</dbReference>
<dbReference type="Proteomes" id="UP001634007">
    <property type="component" value="Unassembled WGS sequence"/>
</dbReference>
<reference evidence="8 9" key="1">
    <citation type="submission" date="2024-11" db="EMBL/GenBank/DDBJ databases">
        <title>Chromosome-level genome assembly of Eucalyptus globulus Labill. provides insights into its genome evolution.</title>
        <authorList>
            <person name="Li X."/>
        </authorList>
    </citation>
    <scope>NUCLEOTIDE SEQUENCE [LARGE SCALE GENOMIC DNA]</scope>
    <source>
        <strain evidence="8">CL2024</strain>
        <tissue evidence="8">Fresh tender leaves</tissue>
    </source>
</reference>
<dbReference type="GO" id="GO:0016020">
    <property type="term" value="C:membrane"/>
    <property type="evidence" value="ECO:0007669"/>
    <property type="project" value="UniProtKB-SubCell"/>
</dbReference>
<evidence type="ECO:0000256" key="3">
    <source>
        <dbReference type="ARBA" id="ARBA00022729"/>
    </source>
</evidence>
<comment type="caution">
    <text evidence="8">The sequence shown here is derived from an EMBL/GenBank/DDBJ whole genome shotgun (WGS) entry which is preliminary data.</text>
</comment>
<sequence length="251" mass="25535">MAAGATAGAAATTTFLSILLSLATALSLLSPSLALTCSPQPSFPNKKNYSSCTPLPYLNATLHFTFDHANSSLSLAFSAARPSSGGWVAWAINPTSTGMVGAQALMALKTPTGSVVAKTFNISSYHSIVESKLSFDVWDLSAGEAAGGTMRLFASVKVPAGATSLNQVWQVGSAVDGTRPKIHDMTDANKNSKEGLKLLGAESGPAPAPAPAPTLVQAPAPASGVSRIGEGSNGAFLVLSLAFLVSSFFGF</sequence>
<keyword evidence="4" id="KW-0249">Electron transport</keyword>
<name>A0ABD3JE33_EUCGL</name>
<dbReference type="PROSITE" id="PS50836">
    <property type="entry name" value="DOMON"/>
    <property type="match status" value="1"/>
</dbReference>
<organism evidence="8 9">
    <name type="scientific">Eucalyptus globulus</name>
    <name type="common">Tasmanian blue gum</name>
    <dbReference type="NCBI Taxonomy" id="34317"/>
    <lineage>
        <taxon>Eukaryota</taxon>
        <taxon>Viridiplantae</taxon>
        <taxon>Streptophyta</taxon>
        <taxon>Embryophyta</taxon>
        <taxon>Tracheophyta</taxon>
        <taxon>Spermatophyta</taxon>
        <taxon>Magnoliopsida</taxon>
        <taxon>eudicotyledons</taxon>
        <taxon>Gunneridae</taxon>
        <taxon>Pentapetalae</taxon>
        <taxon>rosids</taxon>
        <taxon>malvids</taxon>
        <taxon>Myrtales</taxon>
        <taxon>Myrtaceae</taxon>
        <taxon>Myrtoideae</taxon>
        <taxon>Eucalypteae</taxon>
        <taxon>Eucalyptus</taxon>
    </lineage>
</organism>
<keyword evidence="9" id="KW-1185">Reference proteome</keyword>
<keyword evidence="5" id="KW-0472">Membrane</keyword>
<keyword evidence="2" id="KW-0813">Transport</keyword>
<evidence type="ECO:0000256" key="5">
    <source>
        <dbReference type="ARBA" id="ARBA00023136"/>
    </source>
</evidence>
<evidence type="ECO:0000313" key="8">
    <source>
        <dbReference type="EMBL" id="KAL3725058.1"/>
    </source>
</evidence>
<dbReference type="Pfam" id="PF04526">
    <property type="entry name" value="DUF568"/>
    <property type="match status" value="1"/>
</dbReference>
<accession>A0ABD3JE33</accession>
<feature type="chain" id="PRO_5044788556" description="DOMON domain-containing protein" evidence="6">
    <location>
        <begin position="35"/>
        <end position="251"/>
    </location>
</feature>
<dbReference type="InterPro" id="IPR045265">
    <property type="entry name" value="AIR12_DOMON"/>
</dbReference>
<keyword evidence="3 6" id="KW-0732">Signal</keyword>
<dbReference type="PANTHER" id="PTHR23130">
    <property type="entry name" value="CYTOCHROME B561 AND DOMON DOMAIN-CONTAINING PROTEIN"/>
    <property type="match status" value="1"/>
</dbReference>
<evidence type="ECO:0000256" key="1">
    <source>
        <dbReference type="ARBA" id="ARBA00004370"/>
    </source>
</evidence>
<gene>
    <name evidence="8" type="ORF">ACJRO7_030122</name>
</gene>
<dbReference type="InterPro" id="IPR005018">
    <property type="entry name" value="DOMON_domain"/>
</dbReference>
<evidence type="ECO:0000313" key="9">
    <source>
        <dbReference type="Proteomes" id="UP001634007"/>
    </source>
</evidence>
<proteinExistence type="predicted"/>
<evidence type="ECO:0000259" key="7">
    <source>
        <dbReference type="PROSITE" id="PS50836"/>
    </source>
</evidence>
<protein>
    <recommendedName>
        <fullName evidence="7">DOMON domain-containing protein</fullName>
    </recommendedName>
</protein>
<evidence type="ECO:0000256" key="2">
    <source>
        <dbReference type="ARBA" id="ARBA00022448"/>
    </source>
</evidence>
<feature type="signal peptide" evidence="6">
    <location>
        <begin position="1"/>
        <end position="34"/>
    </location>
</feature>
<dbReference type="PANTHER" id="PTHR23130:SF157">
    <property type="entry name" value="AUXIN-INDUCED IN ROOT CULTURES PROTEIN 12"/>
    <property type="match status" value="1"/>
</dbReference>
<dbReference type="AlphaFoldDB" id="A0ABD3JE33"/>